<dbReference type="EMBL" id="VSRR010011138">
    <property type="protein sequence ID" value="MPC52774.1"/>
    <property type="molecule type" value="Genomic_DNA"/>
</dbReference>
<feature type="compositionally biased region" description="Gly residues" evidence="1">
    <location>
        <begin position="51"/>
        <end position="61"/>
    </location>
</feature>
<dbReference type="Proteomes" id="UP000324222">
    <property type="component" value="Unassembled WGS sequence"/>
</dbReference>
<name>A0A5B7G8B9_PORTR</name>
<dbReference type="AlphaFoldDB" id="A0A5B7G8B9"/>
<feature type="compositionally biased region" description="Basic and acidic residues" evidence="1">
    <location>
        <begin position="36"/>
        <end position="50"/>
    </location>
</feature>
<sequence length="61" mass="6430">MGRVGLGGVQWEERVSQGNIQCHTHADTLTALGNSRDTEGRRESVGHDGGDGGGDDGSCFW</sequence>
<evidence type="ECO:0000256" key="1">
    <source>
        <dbReference type="SAM" id="MobiDB-lite"/>
    </source>
</evidence>
<protein>
    <submittedName>
        <fullName evidence="2">Uncharacterized protein</fullName>
    </submittedName>
</protein>
<gene>
    <name evidence="2" type="ORF">E2C01_046652</name>
</gene>
<evidence type="ECO:0000313" key="2">
    <source>
        <dbReference type="EMBL" id="MPC52774.1"/>
    </source>
</evidence>
<comment type="caution">
    <text evidence="2">The sequence shown here is derived from an EMBL/GenBank/DDBJ whole genome shotgun (WGS) entry which is preliminary data.</text>
</comment>
<proteinExistence type="predicted"/>
<evidence type="ECO:0000313" key="3">
    <source>
        <dbReference type="Proteomes" id="UP000324222"/>
    </source>
</evidence>
<keyword evidence="3" id="KW-1185">Reference proteome</keyword>
<accession>A0A5B7G8B9</accession>
<feature type="region of interest" description="Disordered" evidence="1">
    <location>
        <begin position="28"/>
        <end position="61"/>
    </location>
</feature>
<reference evidence="2 3" key="1">
    <citation type="submission" date="2019-05" db="EMBL/GenBank/DDBJ databases">
        <title>Another draft genome of Portunus trituberculatus and its Hox gene families provides insights of decapod evolution.</title>
        <authorList>
            <person name="Jeong J.-H."/>
            <person name="Song I."/>
            <person name="Kim S."/>
            <person name="Choi T."/>
            <person name="Kim D."/>
            <person name="Ryu S."/>
            <person name="Kim W."/>
        </authorList>
    </citation>
    <scope>NUCLEOTIDE SEQUENCE [LARGE SCALE GENOMIC DNA]</scope>
    <source>
        <tissue evidence="2">Muscle</tissue>
    </source>
</reference>
<organism evidence="2 3">
    <name type="scientific">Portunus trituberculatus</name>
    <name type="common">Swimming crab</name>
    <name type="synonym">Neptunus trituberculatus</name>
    <dbReference type="NCBI Taxonomy" id="210409"/>
    <lineage>
        <taxon>Eukaryota</taxon>
        <taxon>Metazoa</taxon>
        <taxon>Ecdysozoa</taxon>
        <taxon>Arthropoda</taxon>
        <taxon>Crustacea</taxon>
        <taxon>Multicrustacea</taxon>
        <taxon>Malacostraca</taxon>
        <taxon>Eumalacostraca</taxon>
        <taxon>Eucarida</taxon>
        <taxon>Decapoda</taxon>
        <taxon>Pleocyemata</taxon>
        <taxon>Brachyura</taxon>
        <taxon>Eubrachyura</taxon>
        <taxon>Portunoidea</taxon>
        <taxon>Portunidae</taxon>
        <taxon>Portuninae</taxon>
        <taxon>Portunus</taxon>
    </lineage>
</organism>